<feature type="domain" description="Phospholipid/glycerol acyltransferase" evidence="3">
    <location>
        <begin position="96"/>
        <end position="214"/>
    </location>
</feature>
<sequence length="288" mass="33116">MTFTPVKLGERDKVIQNIAENVRQGKFNQKVELHDPVLTLTEQHEVLDHFLKLHQTKRYHWRAAAVRSVMNMAARMMNPNLKVEGTDNLKALEWPAIITCNHFFSPIDNLLVRSALNQPDLSVVVELTNLKMPGMLGFFMTYADTIPVSDSVNYMGKGFIALLQSSLARKQSILIYPEREMWFNYRKPRPLERGAYYYAVRLNVPIVSCFVSMVDAPTKSDPHGINYTVHVLPPIYPDAVEKSATSQREATEKMRQIDYQQKVAAYEKAYDRQFTKDFSPDDIAGHYQ</sequence>
<dbReference type="PATRIC" id="fig|1122148.6.peg.210"/>
<keyword evidence="5" id="KW-1185">Reference proteome</keyword>
<dbReference type="RefSeq" id="WP_054646947.1">
    <property type="nucleotide sequence ID" value="NZ_FUXS01000017.1"/>
</dbReference>
<dbReference type="SMART" id="SM00563">
    <property type="entry name" value="PlsC"/>
    <property type="match status" value="1"/>
</dbReference>
<dbReference type="EMBL" id="JQBT01000016">
    <property type="protein sequence ID" value="KRN79795.1"/>
    <property type="molecule type" value="Genomic_DNA"/>
</dbReference>
<dbReference type="GO" id="GO:0006654">
    <property type="term" value="P:phosphatidic acid biosynthetic process"/>
    <property type="evidence" value="ECO:0007669"/>
    <property type="project" value="TreeGrafter"/>
</dbReference>
<reference evidence="4 5" key="1">
    <citation type="journal article" date="2015" name="Genome Announc.">
        <title>Expanding the biotechnology potential of lactobacilli through comparative genomics of 213 strains and associated genera.</title>
        <authorList>
            <person name="Sun Z."/>
            <person name="Harris H.M."/>
            <person name="McCann A."/>
            <person name="Guo C."/>
            <person name="Argimon S."/>
            <person name="Zhang W."/>
            <person name="Yang X."/>
            <person name="Jeffery I.B."/>
            <person name="Cooney J.C."/>
            <person name="Kagawa T.F."/>
            <person name="Liu W."/>
            <person name="Song Y."/>
            <person name="Salvetti E."/>
            <person name="Wrobel A."/>
            <person name="Rasinkangas P."/>
            <person name="Parkhill J."/>
            <person name="Rea M.C."/>
            <person name="O'Sullivan O."/>
            <person name="Ritari J."/>
            <person name="Douillard F.P."/>
            <person name="Paul Ross R."/>
            <person name="Yang R."/>
            <person name="Briner A.E."/>
            <person name="Felis G.E."/>
            <person name="de Vos W.M."/>
            <person name="Barrangou R."/>
            <person name="Klaenhammer T.R."/>
            <person name="Caufield P.W."/>
            <person name="Cui Y."/>
            <person name="Zhang H."/>
            <person name="O'Toole P.W."/>
        </authorList>
    </citation>
    <scope>NUCLEOTIDE SEQUENCE [LARGE SCALE GENOMIC DNA]</scope>
    <source>
        <strain evidence="4 5">DSM 20690</strain>
    </source>
</reference>
<evidence type="ECO:0000313" key="5">
    <source>
        <dbReference type="Proteomes" id="UP000051565"/>
    </source>
</evidence>
<dbReference type="Pfam" id="PF01553">
    <property type="entry name" value="Acyltransferase"/>
    <property type="match status" value="1"/>
</dbReference>
<evidence type="ECO:0000256" key="1">
    <source>
        <dbReference type="ARBA" id="ARBA00022679"/>
    </source>
</evidence>
<dbReference type="AlphaFoldDB" id="A0A0R2JRT8"/>
<proteinExistence type="predicted"/>
<keyword evidence="2" id="KW-0012">Acyltransferase</keyword>
<organism evidence="4 5">
    <name type="scientific">Fructilactobacillus lindneri DSM 20690 = JCM 11027</name>
    <dbReference type="NCBI Taxonomy" id="1122148"/>
    <lineage>
        <taxon>Bacteria</taxon>
        <taxon>Bacillati</taxon>
        <taxon>Bacillota</taxon>
        <taxon>Bacilli</taxon>
        <taxon>Lactobacillales</taxon>
        <taxon>Lactobacillaceae</taxon>
        <taxon>Fructilactobacillus</taxon>
    </lineage>
</organism>
<gene>
    <name evidence="4" type="ORF">IV52_GL000200</name>
</gene>
<name>A0A0R2JRT8_9LACO</name>
<keyword evidence="1" id="KW-0808">Transferase</keyword>
<dbReference type="Proteomes" id="UP000051565">
    <property type="component" value="Unassembled WGS sequence"/>
</dbReference>
<dbReference type="GO" id="GO:0003841">
    <property type="term" value="F:1-acylglycerol-3-phosphate O-acyltransferase activity"/>
    <property type="evidence" value="ECO:0007669"/>
    <property type="project" value="TreeGrafter"/>
</dbReference>
<dbReference type="PANTHER" id="PTHR10434:SF11">
    <property type="entry name" value="1-ACYL-SN-GLYCEROL-3-PHOSPHATE ACYLTRANSFERASE"/>
    <property type="match status" value="1"/>
</dbReference>
<dbReference type="OrthoDB" id="2040407at2"/>
<evidence type="ECO:0000259" key="3">
    <source>
        <dbReference type="SMART" id="SM00563"/>
    </source>
</evidence>
<protein>
    <recommendedName>
        <fullName evidence="3">Phospholipid/glycerol acyltransferase domain-containing protein</fullName>
    </recommendedName>
</protein>
<dbReference type="SUPFAM" id="SSF69593">
    <property type="entry name" value="Glycerol-3-phosphate (1)-acyltransferase"/>
    <property type="match status" value="1"/>
</dbReference>
<evidence type="ECO:0000313" key="4">
    <source>
        <dbReference type="EMBL" id="KRN79795.1"/>
    </source>
</evidence>
<dbReference type="CDD" id="cd07989">
    <property type="entry name" value="LPLAT_AGPAT-like"/>
    <property type="match status" value="1"/>
</dbReference>
<comment type="caution">
    <text evidence="4">The sequence shown here is derived from an EMBL/GenBank/DDBJ whole genome shotgun (WGS) entry which is preliminary data.</text>
</comment>
<dbReference type="InterPro" id="IPR002123">
    <property type="entry name" value="Plipid/glycerol_acylTrfase"/>
</dbReference>
<accession>A0A0R2JRT8</accession>
<evidence type="ECO:0000256" key="2">
    <source>
        <dbReference type="ARBA" id="ARBA00023315"/>
    </source>
</evidence>
<dbReference type="PANTHER" id="PTHR10434">
    <property type="entry name" value="1-ACYL-SN-GLYCEROL-3-PHOSPHATE ACYLTRANSFERASE"/>
    <property type="match status" value="1"/>
</dbReference>